<keyword evidence="2" id="KW-1185">Reference proteome</keyword>
<dbReference type="OMA" id="VWIHARD"/>
<accession>A0A4U6TGG0</accession>
<dbReference type="PANTHER" id="PTHR34223:SF51">
    <property type="entry name" value="OS06G0556300 PROTEIN"/>
    <property type="match status" value="1"/>
</dbReference>
<dbReference type="EMBL" id="CM016559">
    <property type="protein sequence ID" value="TKW01360.1"/>
    <property type="molecule type" value="Genomic_DNA"/>
</dbReference>
<proteinExistence type="predicted"/>
<evidence type="ECO:0000313" key="1">
    <source>
        <dbReference type="EMBL" id="TKW01360.1"/>
    </source>
</evidence>
<dbReference type="Proteomes" id="UP000298652">
    <property type="component" value="Chromosome 8"/>
</dbReference>
<dbReference type="PANTHER" id="PTHR34223">
    <property type="entry name" value="OS11G0201299 PROTEIN"/>
    <property type="match status" value="1"/>
</dbReference>
<organism evidence="1 2">
    <name type="scientific">Setaria viridis</name>
    <name type="common">Green bristlegrass</name>
    <name type="synonym">Setaria italica subsp. viridis</name>
    <dbReference type="NCBI Taxonomy" id="4556"/>
    <lineage>
        <taxon>Eukaryota</taxon>
        <taxon>Viridiplantae</taxon>
        <taxon>Streptophyta</taxon>
        <taxon>Embryophyta</taxon>
        <taxon>Tracheophyta</taxon>
        <taxon>Spermatophyta</taxon>
        <taxon>Magnoliopsida</taxon>
        <taxon>Liliopsida</taxon>
        <taxon>Poales</taxon>
        <taxon>Poaceae</taxon>
        <taxon>PACMAD clade</taxon>
        <taxon>Panicoideae</taxon>
        <taxon>Panicodae</taxon>
        <taxon>Paniceae</taxon>
        <taxon>Cenchrinae</taxon>
        <taxon>Setaria</taxon>
    </lineage>
</organism>
<sequence>MDAGNGEDRISSLPNEVLHAILISLSSPRAAVRTGVLSHRWRHVWTPLRELRLAEGVNAPLPQPLASFLDTVDAAWDTPTLKGLSIEPSAAYGRDFPARRVAPWLSFASERVVGPLFLRLPMPEDDGEEAVLELLACEGLGGGLLRALTDLTMICDCMDGSELTTLVCTQCLCLMDLRLCIRLDNAF</sequence>
<evidence type="ECO:0008006" key="3">
    <source>
        <dbReference type="Google" id="ProtNLM"/>
    </source>
</evidence>
<dbReference type="Gramene" id="TKW01360">
    <property type="protein sequence ID" value="TKW01360"/>
    <property type="gene ID" value="SEVIR_8G174400v2"/>
</dbReference>
<reference evidence="1" key="1">
    <citation type="submission" date="2019-03" db="EMBL/GenBank/DDBJ databases">
        <title>WGS assembly of Setaria viridis.</title>
        <authorList>
            <person name="Huang P."/>
            <person name="Jenkins J."/>
            <person name="Grimwood J."/>
            <person name="Barry K."/>
            <person name="Healey A."/>
            <person name="Mamidi S."/>
            <person name="Sreedasyam A."/>
            <person name="Shu S."/>
            <person name="Feldman M."/>
            <person name="Wu J."/>
            <person name="Yu Y."/>
            <person name="Chen C."/>
            <person name="Johnson J."/>
            <person name="Rokhsar D."/>
            <person name="Baxter I."/>
            <person name="Schmutz J."/>
            <person name="Brutnell T."/>
            <person name="Kellogg E."/>
        </authorList>
    </citation>
    <scope>NUCLEOTIDE SEQUENCE [LARGE SCALE GENOMIC DNA]</scope>
</reference>
<gene>
    <name evidence="1" type="ORF">SEVIR_8G174400v2</name>
</gene>
<dbReference type="InterPro" id="IPR036047">
    <property type="entry name" value="F-box-like_dom_sf"/>
</dbReference>
<name>A0A4U6TGG0_SETVI</name>
<protein>
    <recommendedName>
        <fullName evidence="3">F-box domain-containing protein</fullName>
    </recommendedName>
</protein>
<dbReference type="InterPro" id="IPR053197">
    <property type="entry name" value="F-box_SCFL_complex_component"/>
</dbReference>
<dbReference type="SUPFAM" id="SSF81383">
    <property type="entry name" value="F-box domain"/>
    <property type="match status" value="1"/>
</dbReference>
<evidence type="ECO:0000313" key="2">
    <source>
        <dbReference type="Proteomes" id="UP000298652"/>
    </source>
</evidence>
<dbReference type="AlphaFoldDB" id="A0A4U6TGG0"/>